<reference evidence="2" key="1">
    <citation type="submission" date="2022-03" db="EMBL/GenBank/DDBJ databases">
        <title>Draft Genome Sequence of Firmicute Strain S0AB, a Heterotrophic Iron/Sulfur-Oxidizing Extreme Acidophile.</title>
        <authorList>
            <person name="Vergara E."/>
            <person name="Pakostova E."/>
            <person name="Johnson D.B."/>
            <person name="Holmes D.S."/>
        </authorList>
    </citation>
    <scope>NUCLEOTIDE SEQUENCE</scope>
    <source>
        <strain evidence="2">S0AB</strain>
    </source>
</reference>
<evidence type="ECO:0000313" key="3">
    <source>
        <dbReference type="Proteomes" id="UP001139263"/>
    </source>
</evidence>
<evidence type="ECO:0000256" key="1">
    <source>
        <dbReference type="SAM" id="MobiDB-lite"/>
    </source>
</evidence>
<dbReference type="EMBL" id="JALBUF010000072">
    <property type="protein sequence ID" value="MCI0184992.1"/>
    <property type="molecule type" value="Genomic_DNA"/>
</dbReference>
<sequence>MPFPQGRRVCAVYASVFREERVTRSCEADPKSCPPRCTNEHAVSFTQGRRVFVKETRAGQGSEETRRGSVRSRYETETWKEADAEMRRGSADECRQGDTSRSRKRKTRRGSVRSRYETEAWKEADAEMRRGSADE</sequence>
<name>A0A9X2AG05_9BACL</name>
<protein>
    <submittedName>
        <fullName evidence="2">Uncharacterized protein</fullName>
    </submittedName>
</protein>
<evidence type="ECO:0000313" key="2">
    <source>
        <dbReference type="EMBL" id="MCI0184992.1"/>
    </source>
</evidence>
<gene>
    <name evidence="2" type="ORF">MM817_03292</name>
</gene>
<organism evidence="2 3">
    <name type="scientific">Sulfoacidibacillus ferrooxidans</name>
    <dbReference type="NCBI Taxonomy" id="2005001"/>
    <lineage>
        <taxon>Bacteria</taxon>
        <taxon>Bacillati</taxon>
        <taxon>Bacillota</taxon>
        <taxon>Bacilli</taxon>
        <taxon>Bacillales</taxon>
        <taxon>Alicyclobacillaceae</taxon>
        <taxon>Sulfoacidibacillus</taxon>
    </lineage>
</organism>
<feature type="compositionally biased region" description="Basic and acidic residues" evidence="1">
    <location>
        <begin position="114"/>
        <end position="135"/>
    </location>
</feature>
<keyword evidence="3" id="KW-1185">Reference proteome</keyword>
<dbReference type="AlphaFoldDB" id="A0A9X2AG05"/>
<feature type="region of interest" description="Disordered" evidence="1">
    <location>
        <begin position="52"/>
        <end position="135"/>
    </location>
</feature>
<accession>A0A9X2AG05</accession>
<feature type="compositionally biased region" description="Basic and acidic residues" evidence="1">
    <location>
        <begin position="52"/>
        <end position="101"/>
    </location>
</feature>
<proteinExistence type="predicted"/>
<comment type="caution">
    <text evidence="2">The sequence shown here is derived from an EMBL/GenBank/DDBJ whole genome shotgun (WGS) entry which is preliminary data.</text>
</comment>
<dbReference type="Proteomes" id="UP001139263">
    <property type="component" value="Unassembled WGS sequence"/>
</dbReference>
<feature type="compositionally biased region" description="Basic residues" evidence="1">
    <location>
        <begin position="102"/>
        <end position="112"/>
    </location>
</feature>